<keyword evidence="2 5" id="KW-0548">Nucleotidyltransferase</keyword>
<feature type="binding site" evidence="5">
    <location>
        <position position="173"/>
    </location>
    <ligand>
        <name>phosphoenolpyruvate</name>
        <dbReference type="ChEBI" id="CHEBI:58702"/>
    </ligand>
</feature>
<comment type="pathway">
    <text evidence="5">Cofactor biosynthesis; coenzyme F420 biosynthesis.</text>
</comment>
<dbReference type="Gene3D" id="3.90.550.10">
    <property type="entry name" value="Spore Coat Polysaccharide Biosynthesis Protein SpsA, Chain A"/>
    <property type="match status" value="1"/>
</dbReference>
<keyword evidence="7" id="KW-1185">Reference proteome</keyword>
<feature type="binding site" evidence="5">
    <location>
        <position position="156"/>
    </location>
    <ligand>
        <name>phosphoenolpyruvate</name>
        <dbReference type="ChEBI" id="CHEBI:58702"/>
    </ligand>
</feature>
<evidence type="ECO:0000256" key="3">
    <source>
        <dbReference type="ARBA" id="ARBA00022741"/>
    </source>
</evidence>
<comment type="catalytic activity">
    <reaction evidence="5">
        <text>phosphoenolpyruvate + GTP + H(+) = enolpyruvoyl-2-diphospho-5'-guanosine + diphosphate</text>
        <dbReference type="Rhea" id="RHEA:30519"/>
        <dbReference type="ChEBI" id="CHEBI:15378"/>
        <dbReference type="ChEBI" id="CHEBI:33019"/>
        <dbReference type="ChEBI" id="CHEBI:37565"/>
        <dbReference type="ChEBI" id="CHEBI:58702"/>
        <dbReference type="ChEBI" id="CHEBI:143701"/>
        <dbReference type="EC" id="2.7.7.105"/>
    </reaction>
</comment>
<comment type="caution">
    <text evidence="6">The sequence shown here is derived from an EMBL/GenBank/DDBJ whole genome shotgun (WGS) entry which is preliminary data.</text>
</comment>
<organism evidence="6 7">
    <name type="scientific">Speluncibacter jeojiensis</name>
    <dbReference type="NCBI Taxonomy" id="2710754"/>
    <lineage>
        <taxon>Bacteria</taxon>
        <taxon>Bacillati</taxon>
        <taxon>Actinomycetota</taxon>
        <taxon>Actinomycetes</taxon>
        <taxon>Mycobacteriales</taxon>
        <taxon>Speluncibacteraceae</taxon>
        <taxon>Speluncibacter</taxon>
    </lineage>
</organism>
<evidence type="ECO:0000256" key="2">
    <source>
        <dbReference type="ARBA" id="ARBA00022695"/>
    </source>
</evidence>
<sequence length="234" mass="23549">MTRAPATAVGAHVLIPVKDLLSAKSRLAAALTPAHRSELVLAMLADTVAASSTAADVAAVWVITPDPTVAAEARRHGATVIADPRRARGGPRTAADGLNDALTAAAGRIRVRHPHSILVALQADLPALRAAEFDAALAAAAGAPRSIVTDRHGTGTCALIVAGGQDELAPRFGGRSAEAHAGLGAVLLDGPWPGLRCDVDNVDDLAAARSLGLGPATAAALTRPGGIGDALRMR</sequence>
<dbReference type="GO" id="GO:0005525">
    <property type="term" value="F:GTP binding"/>
    <property type="evidence" value="ECO:0007669"/>
    <property type="project" value="UniProtKB-KW"/>
</dbReference>
<dbReference type="PANTHER" id="PTHR40392">
    <property type="entry name" value="2-PHOSPHO-L-LACTATE GUANYLYLTRANSFERASE"/>
    <property type="match status" value="1"/>
</dbReference>
<comment type="similarity">
    <text evidence="5">Belongs to the CofC family.</text>
</comment>
<evidence type="ECO:0000256" key="4">
    <source>
        <dbReference type="ARBA" id="ARBA00023134"/>
    </source>
</evidence>
<keyword evidence="4 5" id="KW-0342">GTP-binding</keyword>
<keyword evidence="1 5" id="KW-0808">Transferase</keyword>
<dbReference type="NCBIfam" id="TIGR03552">
    <property type="entry name" value="F420_cofC"/>
    <property type="match status" value="1"/>
</dbReference>
<dbReference type="InterPro" id="IPR002835">
    <property type="entry name" value="CofC"/>
</dbReference>
<dbReference type="HAMAP" id="MF_02114">
    <property type="entry name" value="CofC"/>
    <property type="match status" value="1"/>
</dbReference>
<name>A0A9X4RCN5_9ACTN</name>
<gene>
    <name evidence="6" type="primary">cofC</name>
    <name evidence="5" type="synonym">fbiD</name>
    <name evidence="6" type="ORF">NVS88_05665</name>
</gene>
<dbReference type="GO" id="GO:0043814">
    <property type="term" value="F:phospholactate guanylyltransferase activity"/>
    <property type="evidence" value="ECO:0007669"/>
    <property type="project" value="InterPro"/>
</dbReference>
<reference evidence="6" key="1">
    <citation type="submission" date="2022-08" db="EMBL/GenBank/DDBJ databases">
        <title>Genome analysis of Corynebacteriales strain.</title>
        <authorList>
            <person name="Lee S.D."/>
        </authorList>
    </citation>
    <scope>NUCLEOTIDE SEQUENCE</scope>
    <source>
        <strain evidence="6">D3-21</strain>
    </source>
</reference>
<dbReference type="EC" id="2.7.7.105" evidence="5"/>
<dbReference type="GO" id="GO:0052645">
    <property type="term" value="P:F420-0 metabolic process"/>
    <property type="evidence" value="ECO:0007669"/>
    <property type="project" value="UniProtKB-UniRule"/>
</dbReference>
<evidence type="ECO:0000313" key="7">
    <source>
        <dbReference type="Proteomes" id="UP001152755"/>
    </source>
</evidence>
<dbReference type="SUPFAM" id="SSF53448">
    <property type="entry name" value="Nucleotide-diphospho-sugar transferases"/>
    <property type="match status" value="1"/>
</dbReference>
<evidence type="ECO:0000313" key="6">
    <source>
        <dbReference type="EMBL" id="MDG3014045.1"/>
    </source>
</evidence>
<evidence type="ECO:0000256" key="5">
    <source>
        <dbReference type="HAMAP-Rule" id="MF_02114"/>
    </source>
</evidence>
<dbReference type="RefSeq" id="WP_332519404.1">
    <property type="nucleotide sequence ID" value="NZ_JANRHA010000002.1"/>
</dbReference>
<dbReference type="AlphaFoldDB" id="A0A9X4RCN5"/>
<evidence type="ECO:0000256" key="1">
    <source>
        <dbReference type="ARBA" id="ARBA00022679"/>
    </source>
</evidence>
<keyword evidence="3 5" id="KW-0547">Nucleotide-binding</keyword>
<dbReference type="PANTHER" id="PTHR40392:SF1">
    <property type="entry name" value="2-PHOSPHO-L-LACTATE GUANYLYLTRANSFERASE"/>
    <property type="match status" value="1"/>
</dbReference>
<dbReference type="InterPro" id="IPR029044">
    <property type="entry name" value="Nucleotide-diphossugar_trans"/>
</dbReference>
<protein>
    <recommendedName>
        <fullName evidence="5">Phosphoenolpyruvate guanylyltransferase</fullName>
        <shortName evidence="5">PEP guanylyltransferase</shortName>
        <ecNumber evidence="5">2.7.7.105</ecNumber>
    </recommendedName>
</protein>
<comment type="function">
    <text evidence="5">Guanylyltransferase that catalyzes the activation of phosphoenolpyruvate (PEP) as enolpyruvoyl-2-diphospho-5'-guanosine, via the condensation of PEP with GTP. It is involved in the biosynthesis of coenzyme F420, a hydride carrier cofactor.</text>
</comment>
<dbReference type="Pfam" id="PF01983">
    <property type="entry name" value="CofC"/>
    <property type="match status" value="1"/>
</dbReference>
<dbReference type="EMBL" id="JANRHA010000002">
    <property type="protein sequence ID" value="MDG3014045.1"/>
    <property type="molecule type" value="Genomic_DNA"/>
</dbReference>
<proteinExistence type="inferred from homology"/>
<accession>A0A9X4RCN5</accession>
<dbReference type="Proteomes" id="UP001152755">
    <property type="component" value="Unassembled WGS sequence"/>
</dbReference>
<feature type="binding site" evidence="5">
    <location>
        <position position="176"/>
    </location>
    <ligand>
        <name>phosphoenolpyruvate</name>
        <dbReference type="ChEBI" id="CHEBI:58702"/>
    </ligand>
</feature>